<evidence type="ECO:0000256" key="5">
    <source>
        <dbReference type="ARBA" id="ARBA00023128"/>
    </source>
</evidence>
<dbReference type="PANTHER" id="PTHR12810:SF0">
    <property type="entry name" value="SMALL RIBOSOMAL SUBUNIT PROTEIN MS29"/>
    <property type="match status" value="1"/>
</dbReference>
<dbReference type="GO" id="GO:0005763">
    <property type="term" value="C:mitochondrial small ribosomal subunit"/>
    <property type="evidence" value="ECO:0007669"/>
    <property type="project" value="TreeGrafter"/>
</dbReference>
<comment type="caution">
    <text evidence="8">The sequence shown here is derived from an EMBL/GenBank/DDBJ whole genome shotgun (WGS) entry which is preliminary data.</text>
</comment>
<comment type="similarity">
    <text evidence="2">Belongs to the mitochondrion-specific ribosomal protein mS29 family.</text>
</comment>
<dbReference type="PRINTS" id="PR01716">
    <property type="entry name" value="DEATHASSOCP3"/>
</dbReference>
<keyword evidence="3" id="KW-0809">Transit peptide</keyword>
<keyword evidence="4 8" id="KW-0689">Ribosomal protein</keyword>
<evidence type="ECO:0000256" key="4">
    <source>
        <dbReference type="ARBA" id="ARBA00022980"/>
    </source>
</evidence>
<dbReference type="AlphaFoldDB" id="A0A8J4SK98"/>
<evidence type="ECO:0000256" key="7">
    <source>
        <dbReference type="ARBA" id="ARBA00035140"/>
    </source>
</evidence>
<keyword evidence="5" id="KW-0496">Mitochondrion</keyword>
<dbReference type="InterPro" id="IPR008092">
    <property type="entry name" value="Ribosomal_mS29_met"/>
</dbReference>
<dbReference type="EMBL" id="LUCH01006920">
    <property type="protein sequence ID" value="KAF5397020.1"/>
    <property type="molecule type" value="Genomic_DNA"/>
</dbReference>
<dbReference type="Proteomes" id="UP000748531">
    <property type="component" value="Unassembled WGS sequence"/>
</dbReference>
<sequence>MEIDLRAPRTKITSPIEQSSQMSSVLNKFATYPQAEFDRFCSPFLKPALVEQLSVFKDYSLLLRSPFLHIVKDLLEIRSLQVSVSKSESAVDELNLCTRSVPRFVVYGQPGTGISVTLAQVAHFAGTNQWLIFPFPNAENWLDRCADLTHSNDYHQDQHRPNLSGDAFDFPSRSADWLRQFLRLNEAFLDQHKPVTTRDIAWTRMDTTRAGTPWMEVVNFAIARSKYSTDCIGILLREMRTLCSQPNGPPCLLIVDGVNFLWCRGTRLSDKVLQCKVTVDRLAIVHHLQRALQADWLHGAILTSLNVRGAWPSDREKYTPGYLLGKSGFECMDPFIPVHVDNYTTAELDACMRFYSENHWLTNPVAHTAEGRAEISFLADANPLELDRIVAEW</sequence>
<evidence type="ECO:0000256" key="1">
    <source>
        <dbReference type="ARBA" id="ARBA00004173"/>
    </source>
</evidence>
<evidence type="ECO:0000256" key="6">
    <source>
        <dbReference type="ARBA" id="ARBA00023274"/>
    </source>
</evidence>
<protein>
    <recommendedName>
        <fullName evidence="7">Small ribosomal subunit protein mS29</fullName>
    </recommendedName>
</protein>
<evidence type="ECO:0000313" key="8">
    <source>
        <dbReference type="EMBL" id="KAF5397020.1"/>
    </source>
</evidence>
<evidence type="ECO:0000313" key="9">
    <source>
        <dbReference type="Proteomes" id="UP000748531"/>
    </source>
</evidence>
<reference evidence="8" key="1">
    <citation type="submission" date="2019-05" db="EMBL/GenBank/DDBJ databases">
        <title>Annotation for the trematode Paragonimus heterotremus.</title>
        <authorList>
            <person name="Choi Y.-J."/>
        </authorList>
    </citation>
    <scope>NUCLEOTIDE SEQUENCE</scope>
    <source>
        <strain evidence="8">LC</strain>
    </source>
</reference>
<dbReference type="Pfam" id="PF10236">
    <property type="entry name" value="DAP3"/>
    <property type="match status" value="1"/>
</dbReference>
<dbReference type="GO" id="GO:0003735">
    <property type="term" value="F:structural constituent of ribosome"/>
    <property type="evidence" value="ECO:0007669"/>
    <property type="project" value="TreeGrafter"/>
</dbReference>
<keyword evidence="6" id="KW-0687">Ribonucleoprotein</keyword>
<gene>
    <name evidence="8" type="ORF">PHET_10201</name>
</gene>
<organism evidence="8 9">
    <name type="scientific">Paragonimus heterotremus</name>
    <dbReference type="NCBI Taxonomy" id="100268"/>
    <lineage>
        <taxon>Eukaryota</taxon>
        <taxon>Metazoa</taxon>
        <taxon>Spiralia</taxon>
        <taxon>Lophotrochozoa</taxon>
        <taxon>Platyhelminthes</taxon>
        <taxon>Trematoda</taxon>
        <taxon>Digenea</taxon>
        <taxon>Plagiorchiida</taxon>
        <taxon>Troglotremata</taxon>
        <taxon>Troglotrematidae</taxon>
        <taxon>Paragonimus</taxon>
    </lineage>
</organism>
<evidence type="ECO:0000256" key="3">
    <source>
        <dbReference type="ARBA" id="ARBA00022946"/>
    </source>
</evidence>
<comment type="subcellular location">
    <subcellularLocation>
        <location evidence="1">Mitochondrion</location>
    </subcellularLocation>
</comment>
<evidence type="ECO:0000256" key="2">
    <source>
        <dbReference type="ARBA" id="ARBA00009863"/>
    </source>
</evidence>
<dbReference type="InterPro" id="IPR019368">
    <property type="entry name" value="Ribosomal_mS29"/>
</dbReference>
<dbReference type="PANTHER" id="PTHR12810">
    <property type="entry name" value="MITOCHONDRIAL 28S RIBOSOMAL PROTEIN S29"/>
    <property type="match status" value="1"/>
</dbReference>
<keyword evidence="9" id="KW-1185">Reference proteome</keyword>
<name>A0A8J4SK98_9TREM</name>
<dbReference type="OrthoDB" id="274828at2759"/>
<dbReference type="GO" id="GO:0006915">
    <property type="term" value="P:apoptotic process"/>
    <property type="evidence" value="ECO:0007669"/>
    <property type="project" value="InterPro"/>
</dbReference>
<accession>A0A8J4SK98</accession>
<proteinExistence type="inferred from homology"/>